<dbReference type="InterPro" id="IPR013128">
    <property type="entry name" value="Peptidase_C1A"/>
</dbReference>
<proteinExistence type="inferred from homology"/>
<feature type="transmembrane region" description="Helical" evidence="4">
    <location>
        <begin position="519"/>
        <end position="540"/>
    </location>
</feature>
<dbReference type="Pfam" id="PF00112">
    <property type="entry name" value="Peptidase_C1"/>
    <property type="match status" value="1"/>
</dbReference>
<dbReference type="PROSITE" id="PS00639">
    <property type="entry name" value="THIOL_PROTEASE_HIS"/>
    <property type="match status" value="1"/>
</dbReference>
<evidence type="ECO:0000259" key="6">
    <source>
        <dbReference type="SMART" id="SM00645"/>
    </source>
</evidence>
<dbReference type="InterPro" id="IPR025660">
    <property type="entry name" value="Pept_his_AS"/>
</dbReference>
<reference evidence="7" key="1">
    <citation type="submission" date="2023-06" db="EMBL/GenBank/DDBJ databases">
        <title>Survivors Of The Sea: Transcriptome response of Skeletonema marinoi to long-term dormancy.</title>
        <authorList>
            <person name="Pinder M.I.M."/>
            <person name="Kourtchenko O."/>
            <person name="Robertson E.K."/>
            <person name="Larsson T."/>
            <person name="Maumus F."/>
            <person name="Osuna-Cruz C.M."/>
            <person name="Vancaester E."/>
            <person name="Stenow R."/>
            <person name="Vandepoele K."/>
            <person name="Ploug H."/>
            <person name="Bruchert V."/>
            <person name="Godhe A."/>
            <person name="Topel M."/>
        </authorList>
    </citation>
    <scope>NUCLEOTIDE SEQUENCE</scope>
    <source>
        <strain evidence="7">R05AC</strain>
    </source>
</reference>
<dbReference type="PRINTS" id="PR00705">
    <property type="entry name" value="PAPAIN"/>
</dbReference>
<dbReference type="EMBL" id="JATAAI010000045">
    <property type="protein sequence ID" value="KAK1733749.1"/>
    <property type="molecule type" value="Genomic_DNA"/>
</dbReference>
<evidence type="ECO:0000256" key="3">
    <source>
        <dbReference type="SAM" id="MobiDB-lite"/>
    </source>
</evidence>
<dbReference type="SMART" id="SM00645">
    <property type="entry name" value="Pept_C1"/>
    <property type="match status" value="1"/>
</dbReference>
<evidence type="ECO:0000313" key="7">
    <source>
        <dbReference type="EMBL" id="KAK1733749.1"/>
    </source>
</evidence>
<dbReference type="CDD" id="cd02248">
    <property type="entry name" value="Peptidase_C1A"/>
    <property type="match status" value="1"/>
</dbReference>
<dbReference type="InterPro" id="IPR038765">
    <property type="entry name" value="Papain-like_cys_pep_sf"/>
</dbReference>
<protein>
    <submittedName>
        <fullName evidence="7">Papain family cysteine protease</fullName>
        <ecNumber evidence="7">3.4.22.-</ecNumber>
    </submittedName>
</protein>
<dbReference type="Gene3D" id="3.90.70.10">
    <property type="entry name" value="Cysteine proteinases"/>
    <property type="match status" value="1"/>
</dbReference>
<evidence type="ECO:0000256" key="5">
    <source>
        <dbReference type="SAM" id="SignalP"/>
    </source>
</evidence>
<gene>
    <name evidence="7" type="ORF">QTG54_015604</name>
</gene>
<feature type="chain" id="PRO_5042028615" evidence="5">
    <location>
        <begin position="21"/>
        <end position="547"/>
    </location>
</feature>
<dbReference type="Proteomes" id="UP001224775">
    <property type="component" value="Unassembled WGS sequence"/>
</dbReference>
<keyword evidence="4" id="KW-1133">Transmembrane helix</keyword>
<dbReference type="PANTHER" id="PTHR12411">
    <property type="entry name" value="CYSTEINE PROTEASE FAMILY C1-RELATED"/>
    <property type="match status" value="1"/>
</dbReference>
<dbReference type="EC" id="3.4.22.-" evidence="7"/>
<feature type="domain" description="Peptidase C1A papain C-terminal" evidence="6">
    <location>
        <begin position="246"/>
        <end position="491"/>
    </location>
</feature>
<organism evidence="7 8">
    <name type="scientific">Skeletonema marinoi</name>
    <dbReference type="NCBI Taxonomy" id="267567"/>
    <lineage>
        <taxon>Eukaryota</taxon>
        <taxon>Sar</taxon>
        <taxon>Stramenopiles</taxon>
        <taxon>Ochrophyta</taxon>
        <taxon>Bacillariophyta</taxon>
        <taxon>Coscinodiscophyceae</taxon>
        <taxon>Thalassiosirophycidae</taxon>
        <taxon>Thalassiosirales</taxon>
        <taxon>Skeletonemataceae</taxon>
        <taxon>Skeletonema</taxon>
        <taxon>Skeletonema marinoi-dohrnii complex</taxon>
    </lineage>
</organism>
<dbReference type="SUPFAM" id="SSF54001">
    <property type="entry name" value="Cysteine proteinases"/>
    <property type="match status" value="1"/>
</dbReference>
<dbReference type="InterPro" id="IPR039417">
    <property type="entry name" value="Peptidase_C1A_papain-like"/>
</dbReference>
<dbReference type="PROSITE" id="PS00139">
    <property type="entry name" value="THIOL_PROTEASE_CYS"/>
    <property type="match status" value="1"/>
</dbReference>
<dbReference type="InterPro" id="IPR000668">
    <property type="entry name" value="Peptidase_C1A_C"/>
</dbReference>
<keyword evidence="5" id="KW-0732">Signal</keyword>
<feature type="region of interest" description="Disordered" evidence="3">
    <location>
        <begin position="185"/>
        <end position="207"/>
    </location>
</feature>
<evidence type="ECO:0000256" key="4">
    <source>
        <dbReference type="SAM" id="Phobius"/>
    </source>
</evidence>
<sequence>MKSSLSAATIALLSITSLSAVTNAQSSTIVSCNPTTSNLCATTSNRTCYNYTTTSTHECSTCLNGFIEYEDDCYSIAELQDAQFLAILSKMIEVFTPEYADKSITTEERADRLVDVSKVISYWESRMPPVQFNLKLNEESTLTMEERLMRLGVTSTIGFDLDGVENNGGRRGKLERFIVEGINDDDDVEEEEVGGDDGSDGVNDADSDGTVKEVVAATDDPSRRLAATNNVPKKNKKQGHRRMQDNPPAVDWHASGYTTIVKNQGYCGCCWAVSTTAAIESALMITNKTNRVDAMTKNSLSFQQMISCDDKNLACDGGNILYAAKYAWENNDFGNDNYGGIVSYDDYPYEDFFGIEDKRTCEAGGKTPVAFLNFPKVVNSVNDRSSFEKRRDLMLAAVAQQPVPMTLKSNCNLFMSYSDGVLTHDMGCECCEVSCIDHAVVVVGYNTTHDTPYWKIRNSWGLGWGEEGHVRVAMNQPGCGWGLFGMLSEGALLEDVYTTKEALPERPSWWQTSSTGAKVLVILGSLLGFCLLFSCVGAVFKKYRKSE</sequence>
<dbReference type="GO" id="GO:0008234">
    <property type="term" value="F:cysteine-type peptidase activity"/>
    <property type="evidence" value="ECO:0007669"/>
    <property type="project" value="InterPro"/>
</dbReference>
<accession>A0AAD8XTT1</accession>
<feature type="signal peptide" evidence="5">
    <location>
        <begin position="1"/>
        <end position="20"/>
    </location>
</feature>
<dbReference type="InterPro" id="IPR000169">
    <property type="entry name" value="Pept_cys_AS"/>
</dbReference>
<keyword evidence="4" id="KW-0812">Transmembrane</keyword>
<keyword evidence="2" id="KW-0865">Zymogen</keyword>
<dbReference type="PROSITE" id="PS51257">
    <property type="entry name" value="PROKAR_LIPOPROTEIN"/>
    <property type="match status" value="1"/>
</dbReference>
<keyword evidence="7" id="KW-0645">Protease</keyword>
<evidence type="ECO:0000256" key="2">
    <source>
        <dbReference type="ARBA" id="ARBA00023145"/>
    </source>
</evidence>
<keyword evidence="8" id="KW-1185">Reference proteome</keyword>
<evidence type="ECO:0000256" key="1">
    <source>
        <dbReference type="ARBA" id="ARBA00008455"/>
    </source>
</evidence>
<name>A0AAD8XTT1_9STRA</name>
<evidence type="ECO:0000313" key="8">
    <source>
        <dbReference type="Proteomes" id="UP001224775"/>
    </source>
</evidence>
<comment type="caution">
    <text evidence="7">The sequence shown here is derived from an EMBL/GenBank/DDBJ whole genome shotgun (WGS) entry which is preliminary data.</text>
</comment>
<keyword evidence="4" id="KW-0472">Membrane</keyword>
<dbReference type="AlphaFoldDB" id="A0AAD8XTT1"/>
<keyword evidence="7" id="KW-0378">Hydrolase</keyword>
<comment type="similarity">
    <text evidence="1">Belongs to the peptidase C1 family.</text>
</comment>
<dbReference type="GO" id="GO:0006508">
    <property type="term" value="P:proteolysis"/>
    <property type="evidence" value="ECO:0007669"/>
    <property type="project" value="UniProtKB-KW"/>
</dbReference>